<keyword evidence="2" id="KW-0489">Methyltransferase</keyword>
<feature type="domain" description="Methyltransferase type 11" evidence="1">
    <location>
        <begin position="47"/>
        <end position="141"/>
    </location>
</feature>
<dbReference type="CDD" id="cd02440">
    <property type="entry name" value="AdoMet_MTases"/>
    <property type="match status" value="1"/>
</dbReference>
<protein>
    <submittedName>
        <fullName evidence="2">Methyltransferase domain-containing protein</fullName>
    </submittedName>
</protein>
<dbReference type="PANTHER" id="PTHR43861">
    <property type="entry name" value="TRANS-ACONITATE 2-METHYLTRANSFERASE-RELATED"/>
    <property type="match status" value="1"/>
</dbReference>
<dbReference type="InterPro" id="IPR013216">
    <property type="entry name" value="Methyltransf_11"/>
</dbReference>
<evidence type="ECO:0000313" key="2">
    <source>
        <dbReference type="EMBL" id="QXN94075.1"/>
    </source>
</evidence>
<evidence type="ECO:0000313" key="3">
    <source>
        <dbReference type="Proteomes" id="UP000694257"/>
    </source>
</evidence>
<dbReference type="EMBL" id="CP078145">
    <property type="protein sequence ID" value="QXN94075.1"/>
    <property type="molecule type" value="Genomic_DNA"/>
</dbReference>
<proteinExistence type="predicted"/>
<sequence>MSEAGSYIIRGGRPGRERLRVLAGVLAPTTRALLERLPVRPGDRCWDVGCGGGDVTVMIADMVGPAGRVLGTDIDPAKVALARAEASAYPQVEYRVGNIMGGAPDGTFDIAHARFLLSHLTDPGAAVAAIGRALRPGGILAVEDVDFSALVCCPDLPAFRAYHDLYIRTGRYRGADPLIGPRLPLLLHEAGCTDIHIQINQLAEPDPTIKSIHVLTLENIADAALQAGLTSPAELDAMLTDLRAAVDDSSMVLAAPRMVQTWGRKPR</sequence>
<dbReference type="Proteomes" id="UP000694257">
    <property type="component" value="Chromosome"/>
</dbReference>
<dbReference type="GO" id="GO:0008168">
    <property type="term" value="F:methyltransferase activity"/>
    <property type="evidence" value="ECO:0007669"/>
    <property type="project" value="UniProtKB-KW"/>
</dbReference>
<evidence type="ECO:0000259" key="1">
    <source>
        <dbReference type="Pfam" id="PF08241"/>
    </source>
</evidence>
<gene>
    <name evidence="2" type="ORF">KV110_14025</name>
</gene>
<keyword evidence="2" id="KW-0808">Transferase</keyword>
<keyword evidence="3" id="KW-1185">Reference proteome</keyword>
<dbReference type="Pfam" id="PF08241">
    <property type="entry name" value="Methyltransf_11"/>
    <property type="match status" value="1"/>
</dbReference>
<name>A0ABX8RWN8_NOCIO</name>
<dbReference type="GO" id="GO:0032259">
    <property type="term" value="P:methylation"/>
    <property type="evidence" value="ECO:0007669"/>
    <property type="project" value="UniProtKB-KW"/>
</dbReference>
<accession>A0ABX8RWN8</accession>
<reference evidence="2 3" key="1">
    <citation type="submission" date="2021-07" db="EMBL/GenBank/DDBJ databases">
        <title>Whole Genome Sequence of Nocardia Iowensis.</title>
        <authorList>
            <person name="Lamm A."/>
            <person name="Collins-Fairclough A.M."/>
            <person name="Bunk B."/>
            <person name="Sproer C."/>
        </authorList>
    </citation>
    <scope>NUCLEOTIDE SEQUENCE [LARGE SCALE GENOMIC DNA]</scope>
    <source>
        <strain evidence="2 3">NRRL 5646</strain>
    </source>
</reference>
<organism evidence="2 3">
    <name type="scientific">Nocardia iowensis</name>
    <dbReference type="NCBI Taxonomy" id="204891"/>
    <lineage>
        <taxon>Bacteria</taxon>
        <taxon>Bacillati</taxon>
        <taxon>Actinomycetota</taxon>
        <taxon>Actinomycetes</taxon>
        <taxon>Mycobacteriales</taxon>
        <taxon>Nocardiaceae</taxon>
        <taxon>Nocardia</taxon>
    </lineage>
</organism>
<dbReference type="RefSeq" id="WP_218476503.1">
    <property type="nucleotide sequence ID" value="NZ_BAABJN010000018.1"/>
</dbReference>